<evidence type="ECO:0000313" key="2">
    <source>
        <dbReference type="Proteomes" id="UP000694888"/>
    </source>
</evidence>
<dbReference type="Proteomes" id="UP000694888">
    <property type="component" value="Unplaced"/>
</dbReference>
<evidence type="ECO:0000313" key="3">
    <source>
        <dbReference type="RefSeq" id="XP_012946613.1"/>
    </source>
</evidence>
<dbReference type="GeneID" id="106014111"/>
<protein>
    <submittedName>
        <fullName evidence="3">Flocculation protein FLO11</fullName>
    </submittedName>
</protein>
<feature type="compositionally biased region" description="Low complexity" evidence="1">
    <location>
        <begin position="401"/>
        <end position="412"/>
    </location>
</feature>
<feature type="region of interest" description="Disordered" evidence="1">
    <location>
        <begin position="370"/>
        <end position="472"/>
    </location>
</feature>
<name>A0ABM1AFF1_APLCA</name>
<reference evidence="3" key="1">
    <citation type="submission" date="2025-08" db="UniProtKB">
        <authorList>
            <consortium name="RefSeq"/>
        </authorList>
    </citation>
    <scope>IDENTIFICATION</scope>
</reference>
<sequence>MPDPTPFFHDIWNAACTLISQLKLFSFSFFYRPGRRSSLLSSLVWDPVSGTSVIRPPPAPPSPSPSSLSSPVSSTLLPFSSFPSNPEQSATQGETKKLSTAAETKESVTENCGSVQGRSTSLPCAPASILVNSEGVGNPPLQGVSDVILGNEGVLSPCTASFTEPSITTCIAVTSSTFASACVNGVSRGRSTTHIVNSNCSTPATPHPQPSLTSNSETTAINFSTKPPSGIPTSSEELVLGNSENRLGQSELEKAKAYLNIRRATLAGTAGSLTAHPVCLKPETVSFSVAFGVFAAGAPEKHAPSLQRKASLPDTPRTGVSVKALVRKLSDIGSANGHTLKTKEGVRERTEASTDGVPLVVSGLVSKFSTTLPLPGQERDSMSSKDLSKRKDKIAENADASQLSSSNSLRNTSESDHIPARATPSTPMRRWLSSVNHQEEARSGPWQQRHYQPHQQLQQQQQQKQQQQQQQE</sequence>
<accession>A0ABM1AFF1</accession>
<dbReference type="RefSeq" id="XP_012946613.1">
    <property type="nucleotide sequence ID" value="XM_013091159.1"/>
</dbReference>
<feature type="region of interest" description="Disordered" evidence="1">
    <location>
        <begin position="335"/>
        <end position="354"/>
    </location>
</feature>
<feature type="compositionally biased region" description="Polar residues" evidence="1">
    <location>
        <begin position="109"/>
        <end position="118"/>
    </location>
</feature>
<evidence type="ECO:0000256" key="1">
    <source>
        <dbReference type="SAM" id="MobiDB-lite"/>
    </source>
</evidence>
<feature type="region of interest" description="Disordered" evidence="1">
    <location>
        <begin position="82"/>
        <end position="118"/>
    </location>
</feature>
<gene>
    <name evidence="3" type="primary">LOC106014111</name>
</gene>
<organism evidence="2 3">
    <name type="scientific">Aplysia californica</name>
    <name type="common">California sea hare</name>
    <dbReference type="NCBI Taxonomy" id="6500"/>
    <lineage>
        <taxon>Eukaryota</taxon>
        <taxon>Metazoa</taxon>
        <taxon>Spiralia</taxon>
        <taxon>Lophotrochozoa</taxon>
        <taxon>Mollusca</taxon>
        <taxon>Gastropoda</taxon>
        <taxon>Heterobranchia</taxon>
        <taxon>Euthyneura</taxon>
        <taxon>Tectipleura</taxon>
        <taxon>Aplysiida</taxon>
        <taxon>Aplysioidea</taxon>
        <taxon>Aplysiidae</taxon>
        <taxon>Aplysia</taxon>
    </lineage>
</organism>
<keyword evidence="2" id="KW-1185">Reference proteome</keyword>
<feature type="compositionally biased region" description="Low complexity" evidence="1">
    <location>
        <begin position="447"/>
        <end position="472"/>
    </location>
</feature>
<feature type="compositionally biased region" description="Basic and acidic residues" evidence="1">
    <location>
        <begin position="377"/>
        <end position="396"/>
    </location>
</feature>
<feature type="compositionally biased region" description="Basic and acidic residues" evidence="1">
    <location>
        <begin position="341"/>
        <end position="352"/>
    </location>
</feature>
<proteinExistence type="predicted"/>